<evidence type="ECO:0000313" key="1">
    <source>
        <dbReference type="EMBL" id="GAA4520752.1"/>
    </source>
</evidence>
<accession>A0ABP8R8E3</accession>
<gene>
    <name evidence="1" type="ORF">GCM10023173_25260</name>
</gene>
<dbReference type="Proteomes" id="UP001500394">
    <property type="component" value="Unassembled WGS sequence"/>
</dbReference>
<name>A0ABP8R8E3_9SPHI</name>
<keyword evidence="2" id="KW-1185">Reference proteome</keyword>
<reference evidence="2" key="1">
    <citation type="journal article" date="2019" name="Int. J. Syst. Evol. Microbiol.">
        <title>The Global Catalogue of Microorganisms (GCM) 10K type strain sequencing project: providing services to taxonomists for standard genome sequencing and annotation.</title>
        <authorList>
            <consortium name="The Broad Institute Genomics Platform"/>
            <consortium name="The Broad Institute Genome Sequencing Center for Infectious Disease"/>
            <person name="Wu L."/>
            <person name="Ma J."/>
        </authorList>
    </citation>
    <scope>NUCLEOTIDE SEQUENCE [LARGE SCALE GENOMIC DNA]</scope>
    <source>
        <strain evidence="2">JCM 17858</strain>
    </source>
</reference>
<organism evidence="1 2">
    <name type="scientific">Sphingobacterium thermophilum</name>
    <dbReference type="NCBI Taxonomy" id="768534"/>
    <lineage>
        <taxon>Bacteria</taxon>
        <taxon>Pseudomonadati</taxon>
        <taxon>Bacteroidota</taxon>
        <taxon>Sphingobacteriia</taxon>
        <taxon>Sphingobacteriales</taxon>
        <taxon>Sphingobacteriaceae</taxon>
        <taxon>Sphingobacterium</taxon>
    </lineage>
</organism>
<sequence>MKKTKTVDEKTIASYSKKYNIPTADSYELDTAYFSYLFSLDTTKYKSQIKNHYQPLQALYYDNLGFLKSFQVNCYAGGFPNLKWDRNEIMTTFPPRQQAPIDSIVSLETQMKYLKPLSQTSKLSVDSYDYIVIVYWNRFMGRQSKRLIRYVQENSKLEKEKKVKIIYANTDNIFAGQ</sequence>
<proteinExistence type="predicted"/>
<dbReference type="EMBL" id="BAABGR010000041">
    <property type="protein sequence ID" value="GAA4520752.1"/>
    <property type="molecule type" value="Genomic_DNA"/>
</dbReference>
<comment type="caution">
    <text evidence="1">The sequence shown here is derived from an EMBL/GenBank/DDBJ whole genome shotgun (WGS) entry which is preliminary data.</text>
</comment>
<evidence type="ECO:0000313" key="2">
    <source>
        <dbReference type="Proteomes" id="UP001500394"/>
    </source>
</evidence>
<protein>
    <submittedName>
        <fullName evidence="1">Uncharacterized protein</fullName>
    </submittedName>
</protein>